<keyword evidence="5" id="KW-0969">Cilium</keyword>
<evidence type="ECO:0000256" key="2">
    <source>
        <dbReference type="ARBA" id="ARBA00004496"/>
    </source>
</evidence>
<dbReference type="Gene3D" id="2.180.10.10">
    <property type="entry name" value="RHS repeat-associated core"/>
    <property type="match status" value="8"/>
</dbReference>
<evidence type="ECO:0000256" key="5">
    <source>
        <dbReference type="ARBA" id="ARBA00023069"/>
    </source>
</evidence>
<feature type="domain" description="Teneurin-like YD-shell" evidence="9">
    <location>
        <begin position="1798"/>
        <end position="2088"/>
    </location>
</feature>
<dbReference type="InterPro" id="IPR022385">
    <property type="entry name" value="Rhs_assc_core"/>
</dbReference>
<evidence type="ECO:0000259" key="8">
    <source>
        <dbReference type="Pfam" id="PF22544"/>
    </source>
</evidence>
<dbReference type="PANTHER" id="PTHR32305:SF15">
    <property type="entry name" value="PROTEIN RHSA-RELATED"/>
    <property type="match status" value="1"/>
</dbReference>
<feature type="compositionally biased region" description="Polar residues" evidence="7">
    <location>
        <begin position="1834"/>
        <end position="1858"/>
    </location>
</feature>
<dbReference type="Pfam" id="PF05593">
    <property type="entry name" value="RHS_repeat"/>
    <property type="match status" value="12"/>
</dbReference>
<dbReference type="GO" id="GO:0005737">
    <property type="term" value="C:cytoplasm"/>
    <property type="evidence" value="ECO:0007669"/>
    <property type="project" value="UniProtKB-SubCell"/>
</dbReference>
<dbReference type="Gene3D" id="2.60.40.10">
    <property type="entry name" value="Immunoglobulins"/>
    <property type="match status" value="1"/>
</dbReference>
<feature type="domain" description="Teneurin-like YD-shell" evidence="9">
    <location>
        <begin position="1249"/>
        <end position="1351"/>
    </location>
</feature>
<feature type="region of interest" description="Disordered" evidence="7">
    <location>
        <begin position="1830"/>
        <end position="1858"/>
    </location>
</feature>
<evidence type="ECO:0000256" key="6">
    <source>
        <dbReference type="ARBA" id="ARBA00023273"/>
    </source>
</evidence>
<dbReference type="NCBIfam" id="NF012200">
    <property type="entry name" value="choice_anch_D"/>
    <property type="match status" value="1"/>
</dbReference>
<dbReference type="NCBIfam" id="TIGR03696">
    <property type="entry name" value="Rhs_assc_core"/>
    <property type="match status" value="1"/>
</dbReference>
<keyword evidence="6" id="KW-0966">Cell projection</keyword>
<feature type="domain" description="HYDIN/VesB/CFA65-like Ig-like" evidence="8">
    <location>
        <begin position="1403"/>
        <end position="1487"/>
    </location>
</feature>
<evidence type="ECO:0000256" key="3">
    <source>
        <dbReference type="ARBA" id="ARBA00022490"/>
    </source>
</evidence>
<comment type="subcellular location">
    <subcellularLocation>
        <location evidence="1">Cell projection</location>
        <location evidence="1">Cilium</location>
    </subcellularLocation>
    <subcellularLocation>
        <location evidence="2">Cytoplasm</location>
    </subcellularLocation>
</comment>
<dbReference type="EMBL" id="PUIA01000012">
    <property type="protein sequence ID" value="PQO40760.1"/>
    <property type="molecule type" value="Genomic_DNA"/>
</dbReference>
<feature type="domain" description="Teneurin-like YD-shell" evidence="9">
    <location>
        <begin position="1501"/>
        <end position="1627"/>
    </location>
</feature>
<dbReference type="NCBIfam" id="TIGR01643">
    <property type="entry name" value="YD_repeat_2x"/>
    <property type="match status" value="14"/>
</dbReference>
<reference evidence="10 11" key="1">
    <citation type="submission" date="2018-02" db="EMBL/GenBank/DDBJ databases">
        <title>Comparative genomes isolates from brazilian mangrove.</title>
        <authorList>
            <person name="Araujo J.E."/>
            <person name="Taketani R.G."/>
            <person name="Silva M.C.P."/>
            <person name="Loureco M.V."/>
            <person name="Andreote F.D."/>
        </authorList>
    </citation>
    <scope>NUCLEOTIDE SEQUENCE [LARGE SCALE GENOMIC DNA]</scope>
    <source>
        <strain evidence="10 11">HEX-2 MGV</strain>
    </source>
</reference>
<protein>
    <recommendedName>
        <fullName evidence="12">Abnormal spindle-like microcephaly-associated protein ASH domain-containing protein</fullName>
    </recommendedName>
</protein>
<dbReference type="InterPro" id="IPR056823">
    <property type="entry name" value="TEN-like_YD-shell"/>
</dbReference>
<dbReference type="InterPro" id="IPR013783">
    <property type="entry name" value="Ig-like_fold"/>
</dbReference>
<organism evidence="10 11">
    <name type="scientific">Blastopirellula marina</name>
    <dbReference type="NCBI Taxonomy" id="124"/>
    <lineage>
        <taxon>Bacteria</taxon>
        <taxon>Pseudomonadati</taxon>
        <taxon>Planctomycetota</taxon>
        <taxon>Planctomycetia</taxon>
        <taxon>Pirellulales</taxon>
        <taxon>Pirellulaceae</taxon>
        <taxon>Blastopirellula</taxon>
    </lineage>
</organism>
<proteinExistence type="predicted"/>
<dbReference type="Proteomes" id="UP000240009">
    <property type="component" value="Unassembled WGS sequence"/>
</dbReference>
<gene>
    <name evidence="10" type="ORF">C5Y96_01290</name>
</gene>
<evidence type="ECO:0000313" key="10">
    <source>
        <dbReference type="EMBL" id="PQO40760.1"/>
    </source>
</evidence>
<evidence type="ECO:0000259" key="9">
    <source>
        <dbReference type="Pfam" id="PF25023"/>
    </source>
</evidence>
<comment type="caution">
    <text evidence="10">The sequence shown here is derived from an EMBL/GenBank/DDBJ whole genome shotgun (WGS) entry which is preliminary data.</text>
</comment>
<keyword evidence="3" id="KW-0963">Cytoplasm</keyword>
<dbReference type="InterPro" id="IPR053879">
    <property type="entry name" value="HYDIN_VesB_CFA65-like_Ig"/>
</dbReference>
<evidence type="ECO:0008006" key="12">
    <source>
        <dbReference type="Google" id="ProtNLM"/>
    </source>
</evidence>
<evidence type="ECO:0000256" key="1">
    <source>
        <dbReference type="ARBA" id="ARBA00004138"/>
    </source>
</evidence>
<evidence type="ECO:0000256" key="4">
    <source>
        <dbReference type="ARBA" id="ARBA00022737"/>
    </source>
</evidence>
<dbReference type="InterPro" id="IPR050708">
    <property type="entry name" value="T6SS_VgrG/RHS"/>
</dbReference>
<dbReference type="PANTHER" id="PTHR32305">
    <property type="match status" value="1"/>
</dbReference>
<sequence length="2383" mass="257891">MPRKKTSWKNHILGFVESPCSKKHRKRRHLVLETMERRELLTTYPLFSMTGSDGDFMDDDTGELIPVERAQASYEEVLTDSTGDYLDLHITATWDAPPGTSNDVSLSASGPISISGSTTGFQNGDVIVKKLYLSTMNPFTAYVNIHFSGAATFTIKIVFDGGDPNGPSNVAEDSANETPPTCDCNCGCSAKGFPEKASKPAENSGDTKPVTINATLTGERPPGSVMAVAWQLVGGAVETVYYSLDGLPSSGEITLPLTHVFNTSSLATGAYNYTAKLSSTAFDSALNNFNFSGELLVSKPNDALGNGVVDDLAKLTTSADGKLLDLGNGNLTHFLDNLDGTYSAANDPYSQLAWDSGSSTYTLTNQEGETYTFNSAGLATTKKDKRGRETSYSYTDADGDSVADEISSITKHGGQTTSYGYTSSKLTTITDELGRVTSYTYDVNDRIETITSPDPDGAGSLVPIVNTYSYDSTGRVNSIAKSNGETIQYVRDSSGALIESISPDGSSTEYNNYAYRNLPASGTGTLMNPASLTLEGDAWGEMTTDGVTTYYKTDRKGNLLAVKDAEGNVTTYDRNAAGYVTKITEADPDGPGALEAAVYEYSYDSSGNILTETLPDDSVRTWEYHATWNEPIKFIDANGNITLYAYDATNQWLLTETIIIGEIDDAINLETDDLTTTYTYTGAPVGVTDPPIGLVESITEADGVVTEFGYDVDGNRTSVTYAVGTADEATILATYDAAGNMLTETDELGNVTTYTYDNFDRVTSVTTADPDGAGPQAATVVTYTYNDFDLLATESINGRTTTYTYNTKGQVTSVTEADPDGAGSLTAPVTSYTYDSDGNILTITDPLGNVTTYGYTDGLLTSITEADPDGAGPQTAPVTSYTYDDAGRILTVTDPLGQVTTYNYDNLGRQISVSLPDPDGAGALTALSSTTVYDAFGRFVSETDFSGITTTYTYDSESNLLTETTPLGTTTYTYDELNRLVEVETADPDGAGALAALVNTYSYTATGQIASVTTPKGTTSHTYDNRRRRTSVTLPDPDGVGGQSAPVSSTTYDDAGNVLTETDALGNVTTYEYDDLNRVIKITSPDPDGVGAMTSPVTEYGYDEFGQLVSMTDPNGGVTTYEYDDLGRQTKVIYADPDGAGAQSSPEVSFVYDANDRLTSMTDELGNVTTYAYDNLGRQISVTLPDPDGAGSATSPVYSYEYDANGQLLSETDPLGRTTSYTYDAMGRLLTETLPDPDGIAPAGPLAAPVTTYTYNSSGQLASVTDAESQTVSYTYNSADLIATMTDPRGTTVYAYDALGRQIAIYEPDPDGAGSQQAPVTLYQYNDDGELAATITRDGKTSYEYDNLGRITKITEADPDDVGLALGSALGSGTGATGSATGGPEIVVTDGVLEGLVLTDGSSTVGFGTVDVGSTAIRTFEITNIGDSPLTISSITLPSVFKIISYSDDEIAAGESTTITVQFTPTTVASYSATLTINNDDNDESSFEVQLTGSGQASTNGSEVAASTSFTYDDVGRTTSETDALGHTTSYEYDHLGRVVKKTDAELGETTYTYDANGNRLTLTDPVSNTTTWTYDALNRMLTNTNELNDTRTYEYDAAGNVVEYTDRNGRVTVYEYDDLQRRTAEKWIDGVNVERTLSYTFDAASQLTSASDPAATYTFTYDNLGRNTSTTHDLAALGFDVVIDEAYDALGRRTSLAAEIDGTDDLINTYSYDYLNRMTQVTQASQSGGNAVTEKRVDFAYDAEDKGQFTSITRYADLTGTELVATSTYGYDAADRLTSLTHADGGSSTLAGYTWAYDEGNRLTAFTVYGYSAEDATYSYDDTDQLTGADRSGISSDESYTYDENGNRTNTGYSTGTNNQLLSDGTYNYTFDAEGNLTQRTSIADGSYAVYEWDYRNHLISVTDYDASDVKQQKVEYVYDYSNRMIGREHDTDGDGTVDTSGTFVYDGNQIILVLDDAGDVDHRLLWGPNVDQVLADENAAGDVYWALTDQLNTIRDWAEYDDVADTTSVVNHIAYDSFGIVLSETNGSLDTAGFGFTARYLDEATGLQYNSERWYIASLGRWASQDPIEFEAEDPNLYRYVGNDPILFNDPDGLKKRWVGTYPVEGTGHHPIPVELWLEFGFDESLYWFLDSYGNIQPKDNTHNMTAHGSSTGYTAYAREALRQRLHDRLDDSRKLSVHEQQEFIKRFIDDISDESACKSETERFLHEFNVAAEEGVSEVKRWKNDVHGRKRFPEKPFPVTSIKIAGLRPISNAKLRKILSYLGDTADLTAKYGGKMLPLIGALMAYNQLRSDGKSHEEAVAIAAIDELHPFPVGAQELDQFVNGIADRYRDRIESALDHNRRLNEIYDGLSKDPQNSIIPLRARGTVCPPDRREIPDRHF</sequence>
<evidence type="ECO:0000256" key="7">
    <source>
        <dbReference type="SAM" id="MobiDB-lite"/>
    </source>
</evidence>
<dbReference type="Pfam" id="PF25023">
    <property type="entry name" value="TEN_YD-shell"/>
    <property type="match status" value="3"/>
</dbReference>
<dbReference type="InterPro" id="IPR031325">
    <property type="entry name" value="RHS_repeat"/>
</dbReference>
<evidence type="ECO:0000313" key="11">
    <source>
        <dbReference type="Proteomes" id="UP000240009"/>
    </source>
</evidence>
<dbReference type="CDD" id="cd12871">
    <property type="entry name" value="Bacuni_01323_like"/>
    <property type="match status" value="1"/>
</dbReference>
<name>A0A2S8G8X2_9BACT</name>
<dbReference type="InterPro" id="IPR006530">
    <property type="entry name" value="YD"/>
</dbReference>
<feature type="region of interest" description="Disordered" evidence="7">
    <location>
        <begin position="1015"/>
        <end position="1053"/>
    </location>
</feature>
<dbReference type="Pfam" id="PF22544">
    <property type="entry name" value="HYDIN_VesB_CFA65-like_Ig"/>
    <property type="match status" value="1"/>
</dbReference>
<keyword evidence="4" id="KW-0677">Repeat</keyword>
<accession>A0A2S8G8X2</accession>